<evidence type="ECO:0000256" key="6">
    <source>
        <dbReference type="SAM" id="Phobius"/>
    </source>
</evidence>
<evidence type="ECO:0000256" key="4">
    <source>
        <dbReference type="ARBA" id="ARBA00022989"/>
    </source>
</evidence>
<dbReference type="PANTHER" id="PTHR30213">
    <property type="entry name" value="INNER MEMBRANE PROTEIN YHJD"/>
    <property type="match status" value="1"/>
</dbReference>
<feature type="transmembrane region" description="Helical" evidence="6">
    <location>
        <begin position="164"/>
        <end position="185"/>
    </location>
</feature>
<feature type="transmembrane region" description="Helical" evidence="6">
    <location>
        <begin position="121"/>
        <end position="152"/>
    </location>
</feature>
<sequence>MARIFAIFRNAGARFSSEGCAFAAQAVAFNALFSLFPLVVLAIGGVSIFIHNGRQRVLAFFDELAPTLHHVVAANLSAYYYGRGITSIIALIVLIWSAKNLFMSLAFALDRTMKVEERRPLAAHIAVAVVALPILGLALLVALVLPVIFSLAFAMAHFPDQRDVLHLAAYAISLALVFAGSLFLYRLLPNRDVSWATALPGAILCAMLWPIVQYAFTLYTLHMNYTAIYGALTAPIVLLLWFDLIGSIFLFGGALNATVEAHRMESSS</sequence>
<evidence type="ECO:0000256" key="3">
    <source>
        <dbReference type="ARBA" id="ARBA00022692"/>
    </source>
</evidence>
<accession>E6PE50</accession>
<reference evidence="7" key="1">
    <citation type="submission" date="2009-10" db="EMBL/GenBank/DDBJ databases">
        <title>Diversity of trophic interactions inside an arsenic-rich microbial ecosystem.</title>
        <authorList>
            <person name="Bertin P.N."/>
            <person name="Heinrich-Salmeron A."/>
            <person name="Pelletier E."/>
            <person name="Goulhen-Chollet F."/>
            <person name="Arsene-Ploetze F."/>
            <person name="Gallien S."/>
            <person name="Calteau A."/>
            <person name="Vallenet D."/>
            <person name="Casiot C."/>
            <person name="Chane-Woon-Ming B."/>
            <person name="Giloteaux L."/>
            <person name="Barakat M."/>
            <person name="Bonnefoy V."/>
            <person name="Bruneel O."/>
            <person name="Chandler M."/>
            <person name="Cleiss J."/>
            <person name="Duran R."/>
            <person name="Elbaz-Poulichet F."/>
            <person name="Fonknechten N."/>
            <person name="Lauga B."/>
            <person name="Mornico D."/>
            <person name="Ortet P."/>
            <person name="Schaeffer C."/>
            <person name="Siguier P."/>
            <person name="Alexander Thil Smith A."/>
            <person name="Van Dorsselaer A."/>
            <person name="Weissenbach J."/>
            <person name="Medigue C."/>
            <person name="Le Paslier D."/>
        </authorList>
    </citation>
    <scope>NUCLEOTIDE SEQUENCE</scope>
</reference>
<dbReference type="Pfam" id="PF03631">
    <property type="entry name" value="Virul_fac_BrkB"/>
    <property type="match status" value="1"/>
</dbReference>
<dbReference type="NCBIfam" id="TIGR00765">
    <property type="entry name" value="yihY_not_rbn"/>
    <property type="match status" value="1"/>
</dbReference>
<feature type="transmembrane region" description="Helical" evidence="6">
    <location>
        <begin position="21"/>
        <end position="50"/>
    </location>
</feature>
<dbReference type="PANTHER" id="PTHR30213:SF0">
    <property type="entry name" value="UPF0761 MEMBRANE PROTEIN YIHY"/>
    <property type="match status" value="1"/>
</dbReference>
<comment type="caution">
    <text evidence="7">The sequence shown here is derived from an EMBL/GenBank/DDBJ whole genome shotgun (WGS) entry which is preliminary data.</text>
</comment>
<evidence type="ECO:0000256" key="2">
    <source>
        <dbReference type="ARBA" id="ARBA00022475"/>
    </source>
</evidence>
<evidence type="ECO:0000313" key="7">
    <source>
        <dbReference type="EMBL" id="CBH74735.1"/>
    </source>
</evidence>
<feature type="transmembrane region" description="Helical" evidence="6">
    <location>
        <begin position="85"/>
        <end position="109"/>
    </location>
</feature>
<comment type="subcellular location">
    <subcellularLocation>
        <location evidence="1">Cell membrane</location>
        <topology evidence="1">Multi-pass membrane protein</topology>
    </subcellularLocation>
</comment>
<dbReference type="GO" id="GO:0005886">
    <property type="term" value="C:plasma membrane"/>
    <property type="evidence" value="ECO:0007669"/>
    <property type="project" value="UniProtKB-SubCell"/>
</dbReference>
<dbReference type="EMBL" id="CABL01000002">
    <property type="protein sequence ID" value="CBH74735.1"/>
    <property type="molecule type" value="Genomic_DNA"/>
</dbReference>
<dbReference type="InterPro" id="IPR017039">
    <property type="entry name" value="Virul_fac_BrkB"/>
</dbReference>
<keyword evidence="5 6" id="KW-0472">Membrane</keyword>
<protein>
    <submittedName>
        <fullName evidence="7">Uncharacterized protein</fullName>
    </submittedName>
</protein>
<evidence type="ECO:0000256" key="5">
    <source>
        <dbReference type="ARBA" id="ARBA00023136"/>
    </source>
</evidence>
<keyword evidence="3 6" id="KW-0812">Transmembrane</keyword>
<keyword evidence="4 6" id="KW-1133">Transmembrane helix</keyword>
<feature type="transmembrane region" description="Helical" evidence="6">
    <location>
        <begin position="197"/>
        <end position="216"/>
    </location>
</feature>
<gene>
    <name evidence="7" type="ORF">CARN1_1838</name>
</gene>
<dbReference type="PIRSF" id="PIRSF035875">
    <property type="entry name" value="RNase_BN"/>
    <property type="match status" value="1"/>
</dbReference>
<dbReference type="AlphaFoldDB" id="E6PE50"/>
<organism evidence="7">
    <name type="scientific">mine drainage metagenome</name>
    <dbReference type="NCBI Taxonomy" id="410659"/>
    <lineage>
        <taxon>unclassified sequences</taxon>
        <taxon>metagenomes</taxon>
        <taxon>ecological metagenomes</taxon>
    </lineage>
</organism>
<evidence type="ECO:0000256" key="1">
    <source>
        <dbReference type="ARBA" id="ARBA00004651"/>
    </source>
</evidence>
<feature type="transmembrane region" description="Helical" evidence="6">
    <location>
        <begin position="228"/>
        <end position="255"/>
    </location>
</feature>
<proteinExistence type="predicted"/>
<keyword evidence="2" id="KW-1003">Cell membrane</keyword>
<name>E6PE50_9ZZZZ</name>